<gene>
    <name evidence="3" type="ORF">LMG3431_01654</name>
</gene>
<sequence length="553" mass="59177">MMPAAPRSSSMAADLAIVGGGSVAVSLLYQFLLVREAAGVSPACPPLHIVLFEPQAEPGPGGAYQDDLPSNLLNIPAGNMSARADRRMDFVDWLREQDPAWLRGMGVDGVAASDFLPRPLFGAYLRAVHARCRKLAAALGVTLLHVQSRVRRVVPLPDGGARIDPEHGASWLARHAVLCNGNLPSQAFPDLQDKPGYFNSPYPVSQLASTIPQDASVCVVGTSLSAVDAIAALQQSGHHGPILCASRNGRLPSVRSPHNQAPAALRHLSRDGAVQLAARHGGALSVDVIAQALKDEVQALGGTLDPDEIVGLPADAQTALDEEIRRSSHGARPWQAVAAATNAAVDQIWHLMPDSERHRFQSQWRSLWMARRATFPMRNALKLQALLKTGQLQVHAGYVDSHYDPASQQFHTQLRSADGNVTHRSQYLINATSFSVDAQRTRDPLIAALLHDGHARPDPFGGLALDFETGCLKDTNDSVLPQISVLGSLAGGTYFWTTSMDVNARLARDQAQRIAAALGRPATLTDPETPADNPSPARWTAHRPTHPAPAASS</sequence>
<dbReference type="Pfam" id="PF13454">
    <property type="entry name" value="NAD_binding_9"/>
    <property type="match status" value="1"/>
</dbReference>
<evidence type="ECO:0000256" key="1">
    <source>
        <dbReference type="SAM" id="MobiDB-lite"/>
    </source>
</evidence>
<evidence type="ECO:0000313" key="3">
    <source>
        <dbReference type="EMBL" id="CAB3636552.1"/>
    </source>
</evidence>
<reference evidence="3 4" key="1">
    <citation type="submission" date="2020-04" db="EMBL/GenBank/DDBJ databases">
        <authorList>
            <person name="De Canck E."/>
        </authorList>
    </citation>
    <scope>NUCLEOTIDE SEQUENCE [LARGE SCALE GENOMIC DNA]</scope>
    <source>
        <strain evidence="3 4">LMG 3431</strain>
    </source>
</reference>
<dbReference type="InterPro" id="IPR038732">
    <property type="entry name" value="HpyO/CreE_NAD-binding"/>
</dbReference>
<keyword evidence="4" id="KW-1185">Reference proteome</keyword>
<feature type="region of interest" description="Disordered" evidence="1">
    <location>
        <begin position="519"/>
        <end position="553"/>
    </location>
</feature>
<dbReference type="PANTHER" id="PTHR40254:SF1">
    <property type="entry name" value="BLR0577 PROTEIN"/>
    <property type="match status" value="1"/>
</dbReference>
<protein>
    <recommendedName>
        <fullName evidence="2">FAD-dependent urate hydroxylase HpyO/Asp monooxygenase CreE-like FAD/NAD(P)-binding domain-containing protein</fullName>
    </recommendedName>
</protein>
<dbReference type="SUPFAM" id="SSF51905">
    <property type="entry name" value="FAD/NAD(P)-binding domain"/>
    <property type="match status" value="1"/>
</dbReference>
<dbReference type="PANTHER" id="PTHR40254">
    <property type="entry name" value="BLR0577 PROTEIN"/>
    <property type="match status" value="1"/>
</dbReference>
<name>A0A6S6ZB64_9BURK</name>
<dbReference type="EMBL" id="CADIJX010000002">
    <property type="protein sequence ID" value="CAB3636552.1"/>
    <property type="molecule type" value="Genomic_DNA"/>
</dbReference>
<feature type="domain" description="FAD-dependent urate hydroxylase HpyO/Asp monooxygenase CreE-like FAD/NAD(P)-binding" evidence="2">
    <location>
        <begin position="16"/>
        <end position="182"/>
    </location>
</feature>
<dbReference type="Proteomes" id="UP000494108">
    <property type="component" value="Unassembled WGS sequence"/>
</dbReference>
<dbReference type="InterPro" id="IPR036188">
    <property type="entry name" value="FAD/NAD-bd_sf"/>
</dbReference>
<organism evidence="3 4">
    <name type="scientific">Achromobacter pestifer</name>
    <dbReference type="NCBI Taxonomy" id="1353889"/>
    <lineage>
        <taxon>Bacteria</taxon>
        <taxon>Pseudomonadati</taxon>
        <taxon>Pseudomonadota</taxon>
        <taxon>Betaproteobacteria</taxon>
        <taxon>Burkholderiales</taxon>
        <taxon>Alcaligenaceae</taxon>
        <taxon>Achromobacter</taxon>
    </lineage>
</organism>
<accession>A0A6S6ZB64</accession>
<proteinExistence type="predicted"/>
<dbReference type="Gene3D" id="3.50.50.60">
    <property type="entry name" value="FAD/NAD(P)-binding domain"/>
    <property type="match status" value="1"/>
</dbReference>
<dbReference type="AlphaFoldDB" id="A0A6S6ZB64"/>
<evidence type="ECO:0000259" key="2">
    <source>
        <dbReference type="Pfam" id="PF13454"/>
    </source>
</evidence>
<evidence type="ECO:0000313" key="4">
    <source>
        <dbReference type="Proteomes" id="UP000494108"/>
    </source>
</evidence>
<dbReference type="InterPro" id="IPR052189">
    <property type="entry name" value="L-asp_N-monooxygenase_NS-form"/>
</dbReference>